<dbReference type="Proteomes" id="UP000006514">
    <property type="component" value="Unassembled WGS sequence"/>
</dbReference>
<dbReference type="eggNOG" id="KOG3328">
    <property type="taxonomic scope" value="Eukaryota"/>
</dbReference>
<sequence length="103" mass="11358">MIDELDHLTVGSLAFFVDLFATFPLVVQGAIDGRLGDTIGVSQSMNFVFHDVARLGTRLRATSTCVALGSRMMSGRCEIWDKDRNRLICSGVHLKMSPSMPRL</sequence>
<accession>J0D945</accession>
<dbReference type="OrthoDB" id="2831072at2759"/>
<evidence type="ECO:0000313" key="3">
    <source>
        <dbReference type="Proteomes" id="UP000006514"/>
    </source>
</evidence>
<dbReference type="Pfam" id="PF03061">
    <property type="entry name" value="4HBT"/>
    <property type="match status" value="1"/>
</dbReference>
<dbReference type="OMA" id="HEGCIAF"/>
<dbReference type="InterPro" id="IPR029069">
    <property type="entry name" value="HotDog_dom_sf"/>
</dbReference>
<keyword evidence="3" id="KW-1185">Reference proteome</keyword>
<gene>
    <name evidence="2" type="ORF">AURDEDRAFT_74411</name>
</gene>
<dbReference type="KEGG" id="adl:AURDEDRAFT_74411"/>
<reference evidence="3" key="1">
    <citation type="journal article" date="2012" name="Science">
        <title>The Paleozoic origin of enzymatic lignin decomposition reconstructed from 31 fungal genomes.</title>
        <authorList>
            <person name="Floudas D."/>
            <person name="Binder M."/>
            <person name="Riley R."/>
            <person name="Barry K."/>
            <person name="Blanchette R.A."/>
            <person name="Henrissat B."/>
            <person name="Martinez A.T."/>
            <person name="Otillar R."/>
            <person name="Spatafora J.W."/>
            <person name="Yadav J.S."/>
            <person name="Aerts A."/>
            <person name="Benoit I."/>
            <person name="Boyd A."/>
            <person name="Carlson A."/>
            <person name="Copeland A."/>
            <person name="Coutinho P.M."/>
            <person name="de Vries R.P."/>
            <person name="Ferreira P."/>
            <person name="Findley K."/>
            <person name="Foster B."/>
            <person name="Gaskell J."/>
            <person name="Glotzer D."/>
            <person name="Gorecki P."/>
            <person name="Heitman J."/>
            <person name="Hesse C."/>
            <person name="Hori C."/>
            <person name="Igarashi K."/>
            <person name="Jurgens J.A."/>
            <person name="Kallen N."/>
            <person name="Kersten P."/>
            <person name="Kohler A."/>
            <person name="Kuees U."/>
            <person name="Kumar T.K.A."/>
            <person name="Kuo A."/>
            <person name="LaButti K."/>
            <person name="Larrondo L.F."/>
            <person name="Lindquist E."/>
            <person name="Ling A."/>
            <person name="Lombard V."/>
            <person name="Lucas S."/>
            <person name="Lundell T."/>
            <person name="Martin R."/>
            <person name="McLaughlin D.J."/>
            <person name="Morgenstern I."/>
            <person name="Morin E."/>
            <person name="Murat C."/>
            <person name="Nagy L.G."/>
            <person name="Nolan M."/>
            <person name="Ohm R.A."/>
            <person name="Patyshakuliyeva A."/>
            <person name="Rokas A."/>
            <person name="Ruiz-Duenas F.J."/>
            <person name="Sabat G."/>
            <person name="Salamov A."/>
            <person name="Samejima M."/>
            <person name="Schmutz J."/>
            <person name="Slot J.C."/>
            <person name="St John F."/>
            <person name="Stenlid J."/>
            <person name="Sun H."/>
            <person name="Sun S."/>
            <person name="Syed K."/>
            <person name="Tsang A."/>
            <person name="Wiebenga A."/>
            <person name="Young D."/>
            <person name="Pisabarro A."/>
            <person name="Eastwood D.C."/>
            <person name="Martin F."/>
            <person name="Cullen D."/>
            <person name="Grigoriev I.V."/>
            <person name="Hibbett D.S."/>
        </authorList>
    </citation>
    <scope>NUCLEOTIDE SEQUENCE [LARGE SCALE GENOMIC DNA]</scope>
    <source>
        <strain evidence="3">TFB10046</strain>
    </source>
</reference>
<dbReference type="InterPro" id="IPR006683">
    <property type="entry name" value="Thioestr_dom"/>
</dbReference>
<name>J0D945_AURST</name>
<dbReference type="SUPFAM" id="SSF54637">
    <property type="entry name" value="Thioesterase/thiol ester dehydrase-isomerase"/>
    <property type="match status" value="1"/>
</dbReference>
<organism evidence="2 3">
    <name type="scientific">Auricularia subglabra (strain TFB-10046 / SS5)</name>
    <name type="common">White-rot fungus</name>
    <name type="synonym">Auricularia delicata (strain TFB10046)</name>
    <dbReference type="NCBI Taxonomy" id="717982"/>
    <lineage>
        <taxon>Eukaryota</taxon>
        <taxon>Fungi</taxon>
        <taxon>Dikarya</taxon>
        <taxon>Basidiomycota</taxon>
        <taxon>Agaricomycotina</taxon>
        <taxon>Agaricomycetes</taxon>
        <taxon>Auriculariales</taxon>
        <taxon>Auriculariaceae</taxon>
        <taxon>Auricularia</taxon>
    </lineage>
</organism>
<proteinExistence type="predicted"/>
<dbReference type="InParanoid" id="J0D945"/>
<protein>
    <recommendedName>
        <fullName evidence="1">Thioesterase domain-containing protein</fullName>
    </recommendedName>
</protein>
<feature type="domain" description="Thioesterase" evidence="1">
    <location>
        <begin position="37"/>
        <end position="86"/>
    </location>
</feature>
<dbReference type="EMBL" id="JH687866">
    <property type="protein sequence ID" value="EJD36281.1"/>
    <property type="molecule type" value="Genomic_DNA"/>
</dbReference>
<dbReference type="AlphaFoldDB" id="J0D945"/>
<dbReference type="Gene3D" id="3.10.129.10">
    <property type="entry name" value="Hotdog Thioesterase"/>
    <property type="match status" value="1"/>
</dbReference>
<evidence type="ECO:0000259" key="1">
    <source>
        <dbReference type="Pfam" id="PF03061"/>
    </source>
</evidence>
<evidence type="ECO:0000313" key="2">
    <source>
        <dbReference type="EMBL" id="EJD36281.1"/>
    </source>
</evidence>